<dbReference type="AlphaFoldDB" id="A0A0T9NJC5"/>
<feature type="transmembrane region" description="Helical" evidence="5">
    <location>
        <begin position="106"/>
        <end position="125"/>
    </location>
</feature>
<sequence length="134" mass="14497">MQKTEKAWPRTHALLKVKLARFLLVGVMNAAFGYGCFAGFLYLGLHYSMALLLATILGVLFNFKSIGTLVFGSKKNSLIFRFVAGYTVVYGANVAGIAALTSLGATPYLAGIALIVPMALLSFVINNRYIFNHA</sequence>
<evidence type="ECO:0000259" key="6">
    <source>
        <dbReference type="Pfam" id="PF04138"/>
    </source>
</evidence>
<keyword evidence="4 5" id="KW-0472">Membrane</keyword>
<keyword evidence="8" id="KW-1185">Reference proteome</keyword>
<proteinExistence type="predicted"/>
<gene>
    <name evidence="7" type="ORF">ERS008472_00672</name>
</gene>
<accession>A0A0T9NJC5</accession>
<comment type="subcellular location">
    <subcellularLocation>
        <location evidence="1">Membrane</location>
        <topology evidence="1">Multi-pass membrane protein</topology>
    </subcellularLocation>
</comment>
<dbReference type="GO" id="GO:0016020">
    <property type="term" value="C:membrane"/>
    <property type="evidence" value="ECO:0007669"/>
    <property type="project" value="UniProtKB-SubCell"/>
</dbReference>
<dbReference type="Pfam" id="PF04138">
    <property type="entry name" value="GtrA_DPMS_TM"/>
    <property type="match status" value="1"/>
</dbReference>
<feature type="transmembrane region" description="Helical" evidence="5">
    <location>
        <begin position="49"/>
        <end position="71"/>
    </location>
</feature>
<protein>
    <submittedName>
        <fullName evidence="7">GtrA-like protein</fullName>
    </submittedName>
</protein>
<feature type="transmembrane region" description="Helical" evidence="5">
    <location>
        <begin position="21"/>
        <end position="43"/>
    </location>
</feature>
<evidence type="ECO:0000313" key="7">
    <source>
        <dbReference type="EMBL" id="CNH14317.1"/>
    </source>
</evidence>
<evidence type="ECO:0000256" key="4">
    <source>
        <dbReference type="ARBA" id="ARBA00023136"/>
    </source>
</evidence>
<evidence type="ECO:0000256" key="3">
    <source>
        <dbReference type="ARBA" id="ARBA00022989"/>
    </source>
</evidence>
<dbReference type="GO" id="GO:0000271">
    <property type="term" value="P:polysaccharide biosynthetic process"/>
    <property type="evidence" value="ECO:0007669"/>
    <property type="project" value="InterPro"/>
</dbReference>
<evidence type="ECO:0000256" key="5">
    <source>
        <dbReference type="SAM" id="Phobius"/>
    </source>
</evidence>
<evidence type="ECO:0000313" key="8">
    <source>
        <dbReference type="Proteomes" id="UP000041882"/>
    </source>
</evidence>
<organism evidence="7 8">
    <name type="scientific">Yersinia thracica</name>
    <dbReference type="NCBI Taxonomy" id="2890319"/>
    <lineage>
        <taxon>Bacteria</taxon>
        <taxon>Pseudomonadati</taxon>
        <taxon>Pseudomonadota</taxon>
        <taxon>Gammaproteobacteria</taxon>
        <taxon>Enterobacterales</taxon>
        <taxon>Yersiniaceae</taxon>
        <taxon>Yersinia</taxon>
    </lineage>
</organism>
<name>A0A0T9NJC5_9GAMM</name>
<evidence type="ECO:0000256" key="2">
    <source>
        <dbReference type="ARBA" id="ARBA00022692"/>
    </source>
</evidence>
<dbReference type="EMBL" id="CQAW01000002">
    <property type="protein sequence ID" value="CNH14317.1"/>
    <property type="molecule type" value="Genomic_DNA"/>
</dbReference>
<dbReference type="Proteomes" id="UP000041882">
    <property type="component" value="Unassembled WGS sequence"/>
</dbReference>
<dbReference type="RefSeq" id="WP_050112619.1">
    <property type="nucleotide sequence ID" value="NZ_CACVAB010000013.1"/>
</dbReference>
<keyword evidence="3 5" id="KW-1133">Transmembrane helix</keyword>
<dbReference type="InterPro" id="IPR007267">
    <property type="entry name" value="GtrA_DPMS_TM"/>
</dbReference>
<keyword evidence="2 5" id="KW-0812">Transmembrane</keyword>
<evidence type="ECO:0000256" key="1">
    <source>
        <dbReference type="ARBA" id="ARBA00004141"/>
    </source>
</evidence>
<feature type="transmembrane region" description="Helical" evidence="5">
    <location>
        <begin position="78"/>
        <end position="100"/>
    </location>
</feature>
<reference evidence="8" key="1">
    <citation type="submission" date="2015-03" db="EMBL/GenBank/DDBJ databases">
        <authorList>
            <consortium name="Pathogen Informatics"/>
            <person name="Murphy D."/>
        </authorList>
    </citation>
    <scope>NUCLEOTIDE SEQUENCE [LARGE SCALE GENOMIC DNA]</scope>
    <source>
        <strain evidence="8">IP6945</strain>
    </source>
</reference>
<feature type="domain" description="GtrA/DPMS transmembrane" evidence="6">
    <location>
        <begin position="21"/>
        <end position="131"/>
    </location>
</feature>